<dbReference type="AlphaFoldDB" id="A0A7R8UPY1"/>
<gene>
    <name evidence="2" type="ORF">HERILL_LOCUS7680</name>
</gene>
<proteinExistence type="predicted"/>
<evidence type="ECO:0000313" key="3">
    <source>
        <dbReference type="Proteomes" id="UP000594454"/>
    </source>
</evidence>
<organism evidence="2 3">
    <name type="scientific">Hermetia illucens</name>
    <name type="common">Black soldier fly</name>
    <dbReference type="NCBI Taxonomy" id="343691"/>
    <lineage>
        <taxon>Eukaryota</taxon>
        <taxon>Metazoa</taxon>
        <taxon>Ecdysozoa</taxon>
        <taxon>Arthropoda</taxon>
        <taxon>Hexapoda</taxon>
        <taxon>Insecta</taxon>
        <taxon>Pterygota</taxon>
        <taxon>Neoptera</taxon>
        <taxon>Endopterygota</taxon>
        <taxon>Diptera</taxon>
        <taxon>Brachycera</taxon>
        <taxon>Stratiomyomorpha</taxon>
        <taxon>Stratiomyidae</taxon>
        <taxon>Hermetiinae</taxon>
        <taxon>Hermetia</taxon>
    </lineage>
</organism>
<feature type="signal peptide" evidence="1">
    <location>
        <begin position="1"/>
        <end position="17"/>
    </location>
</feature>
<accession>A0A7R8UPY1</accession>
<feature type="chain" id="PRO_5031226580" evidence="1">
    <location>
        <begin position="18"/>
        <end position="194"/>
    </location>
</feature>
<evidence type="ECO:0000256" key="1">
    <source>
        <dbReference type="SAM" id="SignalP"/>
    </source>
</evidence>
<dbReference type="Proteomes" id="UP000594454">
    <property type="component" value="Chromosome 3"/>
</dbReference>
<dbReference type="OrthoDB" id="10475082at2759"/>
<protein>
    <submittedName>
        <fullName evidence="2">Uncharacterized protein</fullName>
    </submittedName>
</protein>
<keyword evidence="3" id="KW-1185">Reference proteome</keyword>
<reference evidence="2 3" key="1">
    <citation type="submission" date="2020-11" db="EMBL/GenBank/DDBJ databases">
        <authorList>
            <person name="Wallbank WR R."/>
            <person name="Pardo Diaz C."/>
            <person name="Kozak K."/>
            <person name="Martin S."/>
            <person name="Jiggins C."/>
            <person name="Moest M."/>
            <person name="Warren A I."/>
            <person name="Generalovic N T."/>
            <person name="Byers J.R.P. K."/>
            <person name="Montejo-Kovacevich G."/>
            <person name="Yen C E."/>
        </authorList>
    </citation>
    <scope>NUCLEOTIDE SEQUENCE [LARGE SCALE GENOMIC DNA]</scope>
</reference>
<dbReference type="InParanoid" id="A0A7R8UPY1"/>
<keyword evidence="1" id="KW-0732">Signal</keyword>
<dbReference type="FunCoup" id="A0A7R8UPY1">
    <property type="interactions" value="75"/>
</dbReference>
<name>A0A7R8UPY1_HERIL</name>
<sequence>MFIRTVYLTILFQFTFAEESKQPDLSDQLAIKCGPVGCQSDGEILCGKLADNFRIFEDDCARRAHYCETGENYAKVPLERCPPEAYSYDCLEDEDLFCATADDENYAVFSNSCEYGRFLAVLRRVYWTVPLKYCVGLPNMPITACTKIGGLSAGKVCASNGEKHKIFDNLFSLNQEKCFSDGNWRKVSMIYCSE</sequence>
<dbReference type="EMBL" id="LR899011">
    <property type="protein sequence ID" value="CAD7084804.1"/>
    <property type="molecule type" value="Genomic_DNA"/>
</dbReference>
<evidence type="ECO:0000313" key="2">
    <source>
        <dbReference type="EMBL" id="CAD7084804.1"/>
    </source>
</evidence>